<dbReference type="CDD" id="cd04301">
    <property type="entry name" value="NAT_SF"/>
    <property type="match status" value="1"/>
</dbReference>
<dbReference type="Gene3D" id="3.40.630.30">
    <property type="match status" value="2"/>
</dbReference>
<dbReference type="Gene3D" id="3.30.1050.10">
    <property type="entry name" value="SCP2 sterol-binding domain"/>
    <property type="match status" value="1"/>
</dbReference>
<organism evidence="2 3">
    <name type="scientific">Lentibacillus amyloliquefaciens</name>
    <dbReference type="NCBI Taxonomy" id="1472767"/>
    <lineage>
        <taxon>Bacteria</taxon>
        <taxon>Bacillati</taxon>
        <taxon>Bacillota</taxon>
        <taxon>Bacilli</taxon>
        <taxon>Bacillales</taxon>
        <taxon>Bacillaceae</taxon>
        <taxon>Lentibacillus</taxon>
    </lineage>
</organism>
<dbReference type="KEGG" id="lao:AOX59_12675"/>
<dbReference type="Pfam" id="PF17668">
    <property type="entry name" value="Acetyltransf_17"/>
    <property type="match status" value="1"/>
</dbReference>
<dbReference type="InterPro" id="IPR016181">
    <property type="entry name" value="Acyl_CoA_acyltransferase"/>
</dbReference>
<evidence type="ECO:0000313" key="2">
    <source>
        <dbReference type="EMBL" id="ALX49360.1"/>
    </source>
</evidence>
<dbReference type="GO" id="GO:0030649">
    <property type="term" value="P:aminoglycoside antibiotic catabolic process"/>
    <property type="evidence" value="ECO:0007669"/>
    <property type="project" value="TreeGrafter"/>
</dbReference>
<reference evidence="2 3" key="1">
    <citation type="submission" date="2016-01" db="EMBL/GenBank/DDBJ databases">
        <title>Complete genome sequence of strain Lentibacillus amyloliquefaciens LAM0015T isolated from saline sediment.</title>
        <authorList>
            <person name="Wang J.-L."/>
            <person name="He M.-X."/>
        </authorList>
    </citation>
    <scope>NUCLEOTIDE SEQUENCE [LARGE SCALE GENOMIC DNA]</scope>
    <source>
        <strain evidence="2 3">LAM0015</strain>
    </source>
</reference>
<dbReference type="PANTHER" id="PTHR37817:SF1">
    <property type="entry name" value="N-ACETYLTRANSFERASE EIS"/>
    <property type="match status" value="1"/>
</dbReference>
<dbReference type="SUPFAM" id="SSF55718">
    <property type="entry name" value="SCP-like"/>
    <property type="match status" value="1"/>
</dbReference>
<name>A0A0U3W884_9BACI</name>
<dbReference type="OrthoDB" id="9768284at2"/>
<dbReference type="PANTHER" id="PTHR37817">
    <property type="entry name" value="N-ACETYLTRANSFERASE EIS"/>
    <property type="match status" value="1"/>
</dbReference>
<dbReference type="EMBL" id="CP013862">
    <property type="protein sequence ID" value="ALX49360.1"/>
    <property type="molecule type" value="Genomic_DNA"/>
</dbReference>
<dbReference type="Pfam" id="PF13527">
    <property type="entry name" value="Acetyltransf_9"/>
    <property type="match status" value="1"/>
</dbReference>
<dbReference type="InterPro" id="IPR036527">
    <property type="entry name" value="SCP2_sterol-bd_dom_sf"/>
</dbReference>
<dbReference type="STRING" id="1472767.AOX59_12675"/>
<evidence type="ECO:0000259" key="1">
    <source>
        <dbReference type="PROSITE" id="PS51186"/>
    </source>
</evidence>
<dbReference type="GO" id="GO:0034069">
    <property type="term" value="F:aminoglycoside N-acetyltransferase activity"/>
    <property type="evidence" value="ECO:0007669"/>
    <property type="project" value="TreeGrafter"/>
</dbReference>
<proteinExistence type="predicted"/>
<dbReference type="AlphaFoldDB" id="A0A0U3W884"/>
<gene>
    <name evidence="2" type="ORF">AOX59_12675</name>
</gene>
<dbReference type="SUPFAM" id="SSF55729">
    <property type="entry name" value="Acyl-CoA N-acyltransferases (Nat)"/>
    <property type="match status" value="1"/>
</dbReference>
<dbReference type="InterPro" id="IPR000182">
    <property type="entry name" value="GNAT_dom"/>
</dbReference>
<protein>
    <recommendedName>
        <fullName evidence="1">N-acetyltransferase domain-containing protein</fullName>
    </recommendedName>
</protein>
<dbReference type="RefSeq" id="WP_068446057.1">
    <property type="nucleotide sequence ID" value="NZ_CP013862.1"/>
</dbReference>
<dbReference type="PROSITE" id="PS51186">
    <property type="entry name" value="GNAT"/>
    <property type="match status" value="1"/>
</dbReference>
<accession>A0A0U3W884</accession>
<dbReference type="InterPro" id="IPR051554">
    <property type="entry name" value="Acetyltransferase_Eis"/>
</dbReference>
<feature type="domain" description="N-acetyltransferase" evidence="1">
    <location>
        <begin position="2"/>
        <end position="144"/>
    </location>
</feature>
<dbReference type="Pfam" id="PF13530">
    <property type="entry name" value="SCP2_2"/>
    <property type="match status" value="1"/>
</dbReference>
<dbReference type="Proteomes" id="UP000050331">
    <property type="component" value="Chromosome"/>
</dbReference>
<evidence type="ECO:0000313" key="3">
    <source>
        <dbReference type="Proteomes" id="UP000050331"/>
    </source>
</evidence>
<keyword evidence="3" id="KW-1185">Reference proteome</keyword>
<dbReference type="InterPro" id="IPR041380">
    <property type="entry name" value="Acetyltransf_17"/>
</dbReference>
<dbReference type="InterPro" id="IPR025559">
    <property type="entry name" value="Eis_dom"/>
</dbReference>
<sequence>MGDIKRLNLKENADEIFALSQFAFQYDLSEEALKQKKEEAERHIIWGWMEDNQLAAKLHLIPLTCYINGKTFDMGGVSSVATWPEFRRQGAVKQLLQHALQSMKKQGQTISFLHPFSFAFYRKYGWEHAFSEKVYTIPLERLKGDWKAEGSVYRIQDDTALLHDVYTEYAGNFNGTLTRDEKWWEQRVLKEKWHKAVAFSSEGKAEGYLLYKVKQEKVFVHEFVYNSLNARKLLMQFIANHDSMAETVEMVVPENDNLPLLVEEPRFEQKINPYFMARIVDVKGFLEDYPFKNGLTEPVTLYVEDSFLPENNGVYQLTHTGFGSNVVHTRSNAGLKNSVYCRIQPLTAMLIGYKRPVELYHAGLIDGPPEEIKQLENIIPVRQTFFPDFY</sequence>